<evidence type="ECO:0000313" key="9">
    <source>
        <dbReference type="EMBL" id="REK74023.1"/>
    </source>
</evidence>
<dbReference type="Pfam" id="PF00375">
    <property type="entry name" value="SDF"/>
    <property type="match status" value="1"/>
</dbReference>
<feature type="compositionally biased region" description="Basic and acidic residues" evidence="7">
    <location>
        <begin position="12"/>
        <end position="34"/>
    </location>
</feature>
<evidence type="ECO:0000256" key="3">
    <source>
        <dbReference type="ARBA" id="ARBA00022475"/>
    </source>
</evidence>
<keyword evidence="2" id="KW-0813">Transport</keyword>
<keyword evidence="5 8" id="KW-1133">Transmembrane helix</keyword>
<evidence type="ECO:0000256" key="7">
    <source>
        <dbReference type="SAM" id="MobiDB-lite"/>
    </source>
</evidence>
<sequence length="511" mass="53211">MTVVENLSPEGPPDRRVRMTDRHPHGETVDRGDDTSSGSVPVRTRTILNPPDQGGRPVKWPDLAVLAVIVLVFVGIRLLRRRHVNFSLLTLLALAVGVPIGLVARGHVEYVEPIGRIYINVLLASVAPLIVVAIISSIASLGSIEKLRAIGFRSIGWLLASNAIAVVLALGIGLASGTGRGVDESLGGEELSVLQNSVQDPAQVVVDFFPSNVFGDLAANHIIPIILISVTVAIAYLTLAERDAASVRPFADGIEALKLVIFRAVGFVIGLTPYAIVALTTTVVATSADLGSKFWSLVGLLGLTWGACFAHTFLVNSVILRVFAGVSPLAFFRKILPAQVTAFTTHSSVGTLPVTTDVLTRRVGVHPEVAHFTAPLGTTIGMPGCSGIWPILVAVWGINAYGIDYTAQDWIVLALLGTIVSIGTAGVPGTATVAAATVFAAAGLPLEFIAVTLPISTIADMARTATNVTAAAVSATVVARQTGLLDDGVFAGTHDPDDGTGSSGRHASQLV</sequence>
<feature type="transmembrane region" description="Helical" evidence="8">
    <location>
        <begin position="218"/>
        <end position="239"/>
    </location>
</feature>
<evidence type="ECO:0000256" key="8">
    <source>
        <dbReference type="SAM" id="Phobius"/>
    </source>
</evidence>
<dbReference type="InterPro" id="IPR001991">
    <property type="entry name" value="Na-dicarboxylate_symporter"/>
</dbReference>
<feature type="transmembrane region" description="Helical" evidence="8">
    <location>
        <begin position="297"/>
        <end position="324"/>
    </location>
</feature>
<evidence type="ECO:0000256" key="5">
    <source>
        <dbReference type="ARBA" id="ARBA00022989"/>
    </source>
</evidence>
<evidence type="ECO:0000256" key="1">
    <source>
        <dbReference type="ARBA" id="ARBA00004651"/>
    </source>
</evidence>
<dbReference type="EMBL" id="QUBR01000001">
    <property type="protein sequence ID" value="REK74023.1"/>
    <property type="molecule type" value="Genomic_DNA"/>
</dbReference>
<dbReference type="GO" id="GO:0005886">
    <property type="term" value="C:plasma membrane"/>
    <property type="evidence" value="ECO:0007669"/>
    <property type="project" value="UniProtKB-SubCell"/>
</dbReference>
<comment type="subcellular location">
    <subcellularLocation>
        <location evidence="1">Cell membrane</location>
        <topology evidence="1">Multi-pass membrane protein</topology>
    </subcellularLocation>
</comment>
<feature type="transmembrane region" description="Helical" evidence="8">
    <location>
        <begin position="433"/>
        <end position="453"/>
    </location>
</feature>
<keyword evidence="3" id="KW-1003">Cell membrane</keyword>
<dbReference type="Proteomes" id="UP000265581">
    <property type="component" value="Unassembled WGS sequence"/>
</dbReference>
<feature type="transmembrane region" description="Helical" evidence="8">
    <location>
        <begin position="86"/>
        <end position="105"/>
    </location>
</feature>
<dbReference type="PANTHER" id="PTHR42865:SF7">
    <property type="entry name" value="PROTON_GLUTAMATE-ASPARTATE SYMPORTER"/>
    <property type="match status" value="1"/>
</dbReference>
<feature type="transmembrane region" description="Helical" evidence="8">
    <location>
        <begin position="154"/>
        <end position="175"/>
    </location>
</feature>
<feature type="transmembrane region" description="Helical" evidence="8">
    <location>
        <begin position="410"/>
        <end position="427"/>
    </location>
</feature>
<name>A0A371PDJ6_9ACTN</name>
<reference evidence="9 10" key="1">
    <citation type="submission" date="2018-08" db="EMBL/GenBank/DDBJ databases">
        <title>Aeromicrobium sp. M2KJ-4, whole genome shotgun sequence.</title>
        <authorList>
            <person name="Tuo L."/>
        </authorList>
    </citation>
    <scope>NUCLEOTIDE SEQUENCE [LARGE SCALE GENOMIC DNA]</scope>
    <source>
        <strain evidence="9 10">M2KJ-4</strain>
    </source>
</reference>
<feature type="transmembrane region" description="Helical" evidence="8">
    <location>
        <begin position="117"/>
        <end position="142"/>
    </location>
</feature>
<accession>A0A371PDJ6</accession>
<dbReference type="GO" id="GO:0015293">
    <property type="term" value="F:symporter activity"/>
    <property type="evidence" value="ECO:0007669"/>
    <property type="project" value="UniProtKB-KW"/>
</dbReference>
<protein>
    <submittedName>
        <fullName evidence="9">Dicarboxylate/amino acid:cation symporter</fullName>
    </submittedName>
</protein>
<comment type="caution">
    <text evidence="9">The sequence shown here is derived from an EMBL/GenBank/DDBJ whole genome shotgun (WGS) entry which is preliminary data.</text>
</comment>
<feature type="transmembrane region" description="Helical" evidence="8">
    <location>
        <begin position="260"/>
        <end position="285"/>
    </location>
</feature>
<dbReference type="SUPFAM" id="SSF118215">
    <property type="entry name" value="Proton glutamate symport protein"/>
    <property type="match status" value="1"/>
</dbReference>
<keyword evidence="4 8" id="KW-0812">Transmembrane</keyword>
<evidence type="ECO:0000256" key="4">
    <source>
        <dbReference type="ARBA" id="ARBA00022692"/>
    </source>
</evidence>
<keyword evidence="10" id="KW-1185">Reference proteome</keyword>
<evidence type="ECO:0000313" key="10">
    <source>
        <dbReference type="Proteomes" id="UP000265581"/>
    </source>
</evidence>
<dbReference type="Gene3D" id="1.10.3860.10">
    <property type="entry name" value="Sodium:dicarboxylate symporter"/>
    <property type="match status" value="1"/>
</dbReference>
<gene>
    <name evidence="9" type="ORF">DX116_05090</name>
</gene>
<evidence type="ECO:0000256" key="2">
    <source>
        <dbReference type="ARBA" id="ARBA00022448"/>
    </source>
</evidence>
<feature type="transmembrane region" description="Helical" evidence="8">
    <location>
        <begin position="60"/>
        <end position="79"/>
    </location>
</feature>
<keyword evidence="6 8" id="KW-0472">Membrane</keyword>
<organism evidence="9 10">
    <name type="scientific">Aeromicrobium endophyticum</name>
    <dbReference type="NCBI Taxonomy" id="2292704"/>
    <lineage>
        <taxon>Bacteria</taxon>
        <taxon>Bacillati</taxon>
        <taxon>Actinomycetota</taxon>
        <taxon>Actinomycetes</taxon>
        <taxon>Propionibacteriales</taxon>
        <taxon>Nocardioidaceae</taxon>
        <taxon>Aeromicrobium</taxon>
    </lineage>
</organism>
<dbReference type="PANTHER" id="PTHR42865">
    <property type="entry name" value="PROTON/GLUTAMATE-ASPARTATE SYMPORTER"/>
    <property type="match status" value="1"/>
</dbReference>
<feature type="region of interest" description="Disordered" evidence="7">
    <location>
        <begin position="1"/>
        <end position="53"/>
    </location>
</feature>
<dbReference type="PRINTS" id="PR00173">
    <property type="entry name" value="EDTRNSPORT"/>
</dbReference>
<dbReference type="AlphaFoldDB" id="A0A371PDJ6"/>
<proteinExistence type="predicted"/>
<dbReference type="InterPro" id="IPR036458">
    <property type="entry name" value="Na:dicarbo_symporter_sf"/>
</dbReference>
<evidence type="ECO:0000256" key="6">
    <source>
        <dbReference type="ARBA" id="ARBA00023136"/>
    </source>
</evidence>